<name>A0A239BV84_9BACT</name>
<accession>A0A239BV84</accession>
<protein>
    <recommendedName>
        <fullName evidence="3">Glycosyl transferases group 1</fullName>
    </recommendedName>
</protein>
<keyword evidence="2" id="KW-1185">Reference proteome</keyword>
<dbReference type="EMBL" id="FZOC01000006">
    <property type="protein sequence ID" value="SNS11836.1"/>
    <property type="molecule type" value="Genomic_DNA"/>
</dbReference>
<evidence type="ECO:0000313" key="1">
    <source>
        <dbReference type="EMBL" id="SNS11836.1"/>
    </source>
</evidence>
<dbReference type="AlphaFoldDB" id="A0A239BV84"/>
<sequence length="371" mass="39947">MPAALVAQYPWWSLSDPVITFAMRLTRLGLSPRLVGPRQLDFLARRFPSEAVFRELPVHWSASAQEAPQRLVEALSGPGPRLAVFFDEPSFLACAQTVADLGARAFLYSTEIPDPGQFDAGLLARAFAASRARLLIQDQDRLRGYAQATGYVPADPVLLPNASLPDEDYGEEDVEIPGVEDWSRTLVLSGSIQTEHATLETMASFLRCAAASRPGWKLLVSGWGGAGLEELRAVAQRWPEIVLNTDFLSGPQIRRVYALCRAGVVSYYNGGYNHRHCGRASGKLYWICRAGKPVLSNDNLSISGLVREHGLGFDLTRAASLDALDDAGPAGGAAMGARARAFYATEAQAMSATLDALLADNGTDPAQGGSR</sequence>
<evidence type="ECO:0000313" key="2">
    <source>
        <dbReference type="Proteomes" id="UP000198324"/>
    </source>
</evidence>
<reference evidence="1 2" key="1">
    <citation type="submission" date="2017-06" db="EMBL/GenBank/DDBJ databases">
        <authorList>
            <person name="Kim H.J."/>
            <person name="Triplett B.A."/>
        </authorList>
    </citation>
    <scope>NUCLEOTIDE SEQUENCE [LARGE SCALE GENOMIC DNA]</scope>
    <source>
        <strain evidence="1 2">DSM 13116</strain>
    </source>
</reference>
<dbReference type="SUPFAM" id="SSF53756">
    <property type="entry name" value="UDP-Glycosyltransferase/glycogen phosphorylase"/>
    <property type="match status" value="1"/>
</dbReference>
<gene>
    <name evidence="1" type="ORF">SAMN04488503_2821</name>
</gene>
<evidence type="ECO:0008006" key="3">
    <source>
        <dbReference type="Google" id="ProtNLM"/>
    </source>
</evidence>
<dbReference type="Gene3D" id="3.40.50.2000">
    <property type="entry name" value="Glycogen Phosphorylase B"/>
    <property type="match status" value="1"/>
</dbReference>
<organism evidence="1 2">
    <name type="scientific">Humidesulfovibrio mexicanus</name>
    <dbReference type="NCBI Taxonomy" id="147047"/>
    <lineage>
        <taxon>Bacteria</taxon>
        <taxon>Pseudomonadati</taxon>
        <taxon>Thermodesulfobacteriota</taxon>
        <taxon>Desulfovibrionia</taxon>
        <taxon>Desulfovibrionales</taxon>
        <taxon>Desulfovibrionaceae</taxon>
        <taxon>Humidesulfovibrio</taxon>
    </lineage>
</organism>
<dbReference type="Proteomes" id="UP000198324">
    <property type="component" value="Unassembled WGS sequence"/>
</dbReference>
<proteinExistence type="predicted"/>
<dbReference type="RefSeq" id="WP_089275020.1">
    <property type="nucleotide sequence ID" value="NZ_FZOC01000006.1"/>
</dbReference>